<keyword evidence="9" id="KW-0496">Mitochondrion</keyword>
<keyword evidence="5" id="KW-0813">Transport</keyword>
<name>A0A9W4TVY2_9ASCO</name>
<keyword evidence="14" id="KW-1185">Reference proteome</keyword>
<keyword evidence="6" id="KW-0679">Respiratory chain</keyword>
<evidence type="ECO:0000256" key="9">
    <source>
        <dbReference type="ARBA" id="ARBA00023128"/>
    </source>
</evidence>
<sequence length="95" mass="11055">MQPYSRNGGTRKCFYEFQLLTACFTSSDTSSKKQCVPAYEDYNECLHGNKEREKVRTMLQQLQKNKESKDGGVTAEELYKKSNKIYENLDLLNKN</sequence>
<keyword evidence="8" id="KW-0249">Electron transport</keyword>
<proteinExistence type="inferred from homology"/>
<evidence type="ECO:0000256" key="4">
    <source>
        <dbReference type="ARBA" id="ARBA00007372"/>
    </source>
</evidence>
<evidence type="ECO:0000256" key="11">
    <source>
        <dbReference type="ARBA" id="ARBA00023157"/>
    </source>
</evidence>
<keyword evidence="7" id="KW-0999">Mitochondrion inner membrane</keyword>
<feature type="disulfide bond" evidence="12">
    <location>
        <begin position="23"/>
        <end position="35"/>
    </location>
</feature>
<evidence type="ECO:0000256" key="12">
    <source>
        <dbReference type="PIRSR" id="PIRSR619342-50"/>
    </source>
</evidence>
<dbReference type="AlphaFoldDB" id="A0A9W4TVY2"/>
<evidence type="ECO:0000256" key="1">
    <source>
        <dbReference type="ARBA" id="ARBA00003195"/>
    </source>
</evidence>
<comment type="function">
    <text evidence="1">Accessory subunit of the mitochondrial membrane respiratory chain NADH dehydrogenase (Complex I), that is believed not to be involved in catalysis. Complex I functions in the transfer of electrons from NADH to the respiratory chain. The immediate electron acceptor for the enzyme is believed to be ubiquinone.</text>
</comment>
<comment type="caution">
    <text evidence="13">The sequence shown here is derived from an EMBL/GenBank/DDBJ whole genome shotgun (WGS) entry which is preliminary data.</text>
</comment>
<evidence type="ECO:0000256" key="3">
    <source>
        <dbReference type="ARBA" id="ARBA00004637"/>
    </source>
</evidence>
<keyword evidence="11 12" id="KW-1015">Disulfide bond</keyword>
<comment type="similarity">
    <text evidence="4">Belongs to the complex I NDUFS5 subunit family.</text>
</comment>
<feature type="disulfide bond" evidence="12">
    <location>
        <begin position="13"/>
        <end position="45"/>
    </location>
</feature>
<comment type="subcellular location">
    <subcellularLocation>
        <location evidence="3">Mitochondrion inner membrane</location>
        <topology evidence="3">Peripheral membrane protein</topology>
    </subcellularLocation>
    <subcellularLocation>
        <location evidence="2">Mitochondrion intermembrane space</location>
    </subcellularLocation>
</comment>
<reference evidence="13" key="1">
    <citation type="submission" date="2022-12" db="EMBL/GenBank/DDBJ databases">
        <authorList>
            <person name="Brejova B."/>
        </authorList>
    </citation>
    <scope>NUCLEOTIDE SEQUENCE</scope>
</reference>
<dbReference type="GO" id="GO:0005743">
    <property type="term" value="C:mitochondrial inner membrane"/>
    <property type="evidence" value="ECO:0007669"/>
    <property type="project" value="UniProtKB-SubCell"/>
</dbReference>
<dbReference type="EMBL" id="CANTUO010000003">
    <property type="protein sequence ID" value="CAI5758673.1"/>
    <property type="molecule type" value="Genomic_DNA"/>
</dbReference>
<organism evidence="13 14">
    <name type="scientific">Candida verbasci</name>
    <dbReference type="NCBI Taxonomy" id="1227364"/>
    <lineage>
        <taxon>Eukaryota</taxon>
        <taxon>Fungi</taxon>
        <taxon>Dikarya</taxon>
        <taxon>Ascomycota</taxon>
        <taxon>Saccharomycotina</taxon>
        <taxon>Pichiomycetes</taxon>
        <taxon>Debaryomycetaceae</taxon>
        <taxon>Candida/Lodderomyces clade</taxon>
        <taxon>Candida</taxon>
    </lineage>
</organism>
<evidence type="ECO:0000256" key="8">
    <source>
        <dbReference type="ARBA" id="ARBA00022982"/>
    </source>
</evidence>
<dbReference type="OrthoDB" id="9992197at2759"/>
<dbReference type="Pfam" id="PF10200">
    <property type="entry name" value="Ndufs5"/>
    <property type="match status" value="1"/>
</dbReference>
<evidence type="ECO:0000256" key="2">
    <source>
        <dbReference type="ARBA" id="ARBA00004569"/>
    </source>
</evidence>
<evidence type="ECO:0000313" key="13">
    <source>
        <dbReference type="EMBL" id="CAI5758673.1"/>
    </source>
</evidence>
<evidence type="ECO:0000313" key="14">
    <source>
        <dbReference type="Proteomes" id="UP001152885"/>
    </source>
</evidence>
<dbReference type="InterPro" id="IPR019342">
    <property type="entry name" value="NADH_UbQ_OxRdtase_FeS-su5"/>
</dbReference>
<protein>
    <submittedName>
        <fullName evidence="13">Uncharacterized protein</fullName>
    </submittedName>
</protein>
<dbReference type="CDD" id="cd24141">
    <property type="entry name" value="NDUFS5-like"/>
    <property type="match status" value="1"/>
</dbReference>
<gene>
    <name evidence="13" type="ORF">CANVERA_P3185</name>
</gene>
<dbReference type="GO" id="GO:0005758">
    <property type="term" value="C:mitochondrial intermembrane space"/>
    <property type="evidence" value="ECO:0007669"/>
    <property type="project" value="UniProtKB-SubCell"/>
</dbReference>
<evidence type="ECO:0000256" key="6">
    <source>
        <dbReference type="ARBA" id="ARBA00022660"/>
    </source>
</evidence>
<evidence type="ECO:0000256" key="5">
    <source>
        <dbReference type="ARBA" id="ARBA00022448"/>
    </source>
</evidence>
<dbReference type="Proteomes" id="UP001152885">
    <property type="component" value="Unassembled WGS sequence"/>
</dbReference>
<evidence type="ECO:0000256" key="7">
    <source>
        <dbReference type="ARBA" id="ARBA00022792"/>
    </source>
</evidence>
<accession>A0A9W4TVY2</accession>
<evidence type="ECO:0000256" key="10">
    <source>
        <dbReference type="ARBA" id="ARBA00023136"/>
    </source>
</evidence>
<keyword evidence="10" id="KW-0472">Membrane</keyword>